<feature type="domain" description="Metallophosphoesterase TT1561-like" evidence="1">
    <location>
        <begin position="135"/>
        <end position="218"/>
    </location>
</feature>
<evidence type="ECO:0000259" key="1">
    <source>
        <dbReference type="Pfam" id="PF14582"/>
    </source>
</evidence>
<protein>
    <submittedName>
        <fullName evidence="2">Phosphoesterase, Icc protein-like protein</fullName>
    </submittedName>
</protein>
<evidence type="ECO:0000313" key="2">
    <source>
        <dbReference type="EMBL" id="BBD07312.1"/>
    </source>
</evidence>
<dbReference type="PANTHER" id="PTHR37523">
    <property type="entry name" value="METALLOPHOSPHOESTERASE"/>
    <property type="match status" value="1"/>
</dbReference>
<dbReference type="EMBL" id="AP017378">
    <property type="protein sequence ID" value="BBD07312.1"/>
    <property type="molecule type" value="Genomic_DNA"/>
</dbReference>
<dbReference type="SUPFAM" id="SSF56300">
    <property type="entry name" value="Metallo-dependent phosphatases"/>
    <property type="match status" value="1"/>
</dbReference>
<reference evidence="2 3" key="1">
    <citation type="journal article" date="2018" name="Sci. Adv.">
        <title>Multi-heme cytochromes provide a pathway for survival in energy-limited environments.</title>
        <authorList>
            <person name="Deng X."/>
            <person name="Dohmae N."/>
            <person name="Nealson K.H."/>
            <person name="Hashimoto K."/>
            <person name="Okamoto A."/>
        </authorList>
    </citation>
    <scope>NUCLEOTIDE SEQUENCE [LARGE SCALE GENOMIC DNA]</scope>
    <source>
        <strain evidence="2 3">IS5</strain>
    </source>
</reference>
<dbReference type="InterPro" id="IPR029461">
    <property type="entry name" value="TT1561-like"/>
</dbReference>
<dbReference type="Pfam" id="PF14582">
    <property type="entry name" value="Metallophos_3"/>
    <property type="match status" value="1"/>
</dbReference>
<organism evidence="2 3">
    <name type="scientific">Desulfovibrio ferrophilus</name>
    <dbReference type="NCBI Taxonomy" id="241368"/>
    <lineage>
        <taxon>Bacteria</taxon>
        <taxon>Pseudomonadati</taxon>
        <taxon>Thermodesulfobacteriota</taxon>
        <taxon>Desulfovibrionia</taxon>
        <taxon>Desulfovibrionales</taxon>
        <taxon>Desulfovibrionaceae</taxon>
        <taxon>Desulfovibrio</taxon>
    </lineage>
</organism>
<gene>
    <name evidence="2" type="ORF">DFE_0586</name>
</gene>
<dbReference type="Gene3D" id="3.60.21.10">
    <property type="match status" value="1"/>
</dbReference>
<dbReference type="AlphaFoldDB" id="A0A2Z6AVN6"/>
<sequence length="223" mass="23942">MKNRDECWIGVGDIHGQAQNISRIPGVTDARGVIMSGDMTTHGSVDDARRVMDVLQKANPVVLAQIGNMDSPGISGWLEEKGVNIHAEARELAPGFGLIGVGWSAPTPFGTPCEVPDATLGHWLNAVHARASDWKRLLLVVHTPPYGTRVDDLGGGRHVGSPAVREFIERVQPDACLTGHIHESRALDYVGKTPVVNPGMLAHGGYAQIRLTADELSIELKTL</sequence>
<dbReference type="KEGG" id="dfl:DFE_0586"/>
<dbReference type="InterPro" id="IPR029052">
    <property type="entry name" value="Metallo-depent_PP-like"/>
</dbReference>
<dbReference type="PANTHER" id="PTHR37523:SF1">
    <property type="entry name" value="CALCINEURIN-LIKE PHOSPHOESTERASE DOMAIN-CONTAINING PROTEIN"/>
    <property type="match status" value="1"/>
</dbReference>
<keyword evidence="3" id="KW-1185">Reference proteome</keyword>
<accession>A0A2Z6AVN6</accession>
<evidence type="ECO:0000313" key="3">
    <source>
        <dbReference type="Proteomes" id="UP000269883"/>
    </source>
</evidence>
<proteinExistence type="predicted"/>
<name>A0A2Z6AVN6_9BACT</name>
<dbReference type="Proteomes" id="UP000269883">
    <property type="component" value="Chromosome"/>
</dbReference>